<dbReference type="EMBL" id="JZWV01001085">
    <property type="protein sequence ID" value="KJY25362.1"/>
    <property type="molecule type" value="Genomic_DNA"/>
</dbReference>
<feature type="chain" id="PRO_5002470246" evidence="1">
    <location>
        <begin position="29"/>
        <end position="76"/>
    </location>
</feature>
<reference evidence="2 3" key="1">
    <citation type="submission" date="2015-02" db="EMBL/GenBank/DDBJ databases">
        <authorList>
            <person name="Ju K.-S."/>
            <person name="Doroghazi J.R."/>
            <person name="Metcalf W."/>
        </authorList>
    </citation>
    <scope>NUCLEOTIDE SEQUENCE [LARGE SCALE GENOMIC DNA]</scope>
    <source>
        <strain evidence="2 3">NRRL ISP-5550</strain>
    </source>
</reference>
<dbReference type="PATRIC" id="fig|68223.7.peg.3346"/>
<organism evidence="2 3">
    <name type="scientific">Streptomyces katrae</name>
    <dbReference type="NCBI Taxonomy" id="68223"/>
    <lineage>
        <taxon>Bacteria</taxon>
        <taxon>Bacillati</taxon>
        <taxon>Actinomycetota</taxon>
        <taxon>Actinomycetes</taxon>
        <taxon>Kitasatosporales</taxon>
        <taxon>Streptomycetaceae</taxon>
        <taxon>Streptomyces</taxon>
    </lineage>
</organism>
<dbReference type="Proteomes" id="UP000033551">
    <property type="component" value="Unassembled WGS sequence"/>
</dbReference>
<protein>
    <submittedName>
        <fullName evidence="2">Uncharacterized protein</fullName>
    </submittedName>
</protein>
<feature type="non-terminal residue" evidence="2">
    <location>
        <position position="76"/>
    </location>
</feature>
<evidence type="ECO:0000256" key="1">
    <source>
        <dbReference type="SAM" id="SignalP"/>
    </source>
</evidence>
<proteinExistence type="predicted"/>
<evidence type="ECO:0000313" key="3">
    <source>
        <dbReference type="Proteomes" id="UP000033551"/>
    </source>
</evidence>
<sequence>MITNLKRALSALALAALPLLATAAPAQAADGTSGPQPTFTVAPALETATLTEGIDRIAAAPESRDGYVRTAFKHWN</sequence>
<feature type="signal peptide" evidence="1">
    <location>
        <begin position="1"/>
        <end position="28"/>
    </location>
</feature>
<gene>
    <name evidence="2" type="ORF">VR44_32675</name>
</gene>
<dbReference type="AlphaFoldDB" id="A0A0F4ITM3"/>
<keyword evidence="3" id="KW-1185">Reference proteome</keyword>
<keyword evidence="1" id="KW-0732">Signal</keyword>
<comment type="caution">
    <text evidence="2">The sequence shown here is derived from an EMBL/GenBank/DDBJ whole genome shotgun (WGS) entry which is preliminary data.</text>
</comment>
<accession>A0A0F4ITM3</accession>
<evidence type="ECO:0000313" key="2">
    <source>
        <dbReference type="EMBL" id="KJY25362.1"/>
    </source>
</evidence>
<name>A0A0F4ITM3_9ACTN</name>